<protein>
    <submittedName>
        <fullName evidence="2">GNAT family N-acetyltransferase</fullName>
    </submittedName>
</protein>
<gene>
    <name evidence="2" type="ORF">F1325_10120</name>
</gene>
<reference evidence="2 3" key="1">
    <citation type="submission" date="2019-09" db="EMBL/GenBank/DDBJ databases">
        <title>Emergence of a chromosome-mediated tetracycline resistance gene in Proteus strain.</title>
        <authorList>
            <person name="He D."/>
            <person name="Wang L."/>
        </authorList>
    </citation>
    <scope>NUCLEOTIDE SEQUENCE [LARGE SCALE GENOMIC DNA]</scope>
    <source>
        <strain evidence="2 3">T60</strain>
    </source>
</reference>
<dbReference type="Proteomes" id="UP000464700">
    <property type="component" value="Chromosome"/>
</dbReference>
<dbReference type="SUPFAM" id="SSF55729">
    <property type="entry name" value="Acyl-CoA N-acyltransferases (Nat)"/>
    <property type="match status" value="1"/>
</dbReference>
<dbReference type="GO" id="GO:0016747">
    <property type="term" value="F:acyltransferase activity, transferring groups other than amino-acyl groups"/>
    <property type="evidence" value="ECO:0007669"/>
    <property type="project" value="InterPro"/>
</dbReference>
<dbReference type="CDD" id="cd04301">
    <property type="entry name" value="NAT_SF"/>
    <property type="match status" value="1"/>
</dbReference>
<evidence type="ECO:0000259" key="1">
    <source>
        <dbReference type="PROSITE" id="PS51186"/>
    </source>
</evidence>
<dbReference type="InterPro" id="IPR000182">
    <property type="entry name" value="GNAT_dom"/>
</dbReference>
<dbReference type="RefSeq" id="WP_109372223.1">
    <property type="nucleotide sequence ID" value="NZ_CP043925.1"/>
</dbReference>
<evidence type="ECO:0000313" key="3">
    <source>
        <dbReference type="Proteomes" id="UP000464700"/>
    </source>
</evidence>
<organism evidence="2 3">
    <name type="scientific">Proteus columbae</name>
    <dbReference type="NCBI Taxonomy" id="1987580"/>
    <lineage>
        <taxon>Bacteria</taxon>
        <taxon>Pseudomonadati</taxon>
        <taxon>Pseudomonadota</taxon>
        <taxon>Gammaproteobacteria</taxon>
        <taxon>Enterobacterales</taxon>
        <taxon>Morganellaceae</taxon>
        <taxon>Proteus</taxon>
    </lineage>
</organism>
<dbReference type="EMBL" id="CP043925">
    <property type="protein sequence ID" value="QHN10799.1"/>
    <property type="molecule type" value="Genomic_DNA"/>
</dbReference>
<dbReference type="AlphaFoldDB" id="A0A6I7D4P2"/>
<accession>A0A6I7D4P2</accession>
<proteinExistence type="predicted"/>
<feature type="domain" description="N-acetyltransferase" evidence="1">
    <location>
        <begin position="8"/>
        <end position="211"/>
    </location>
</feature>
<dbReference type="Pfam" id="PF00583">
    <property type="entry name" value="Acetyltransf_1"/>
    <property type="match status" value="1"/>
</dbReference>
<keyword evidence="3" id="KW-1185">Reference proteome</keyword>
<name>A0A6I7D4P2_9GAMM</name>
<dbReference type="KEGG" id="pcol:F1325_10120"/>
<dbReference type="Gene3D" id="3.40.630.30">
    <property type="match status" value="1"/>
</dbReference>
<dbReference type="InterPro" id="IPR016181">
    <property type="entry name" value="Acyl_CoA_acyltransferase"/>
</dbReference>
<evidence type="ECO:0000313" key="2">
    <source>
        <dbReference type="EMBL" id="QHN10799.1"/>
    </source>
</evidence>
<dbReference type="PROSITE" id="PS51186">
    <property type="entry name" value="GNAT"/>
    <property type="match status" value="1"/>
</dbReference>
<sequence>MQLLNEHYQLRVAEPSDIPEIIQLFTQAFRFKLNAFNIDSTNPNQRRQLEAIWNSLACKKNSQQFVVTDDGKIIATFCLVIKENDFISNPFTKTPFLDYWRFGIAHYIKQKIFFSLFDYMPNENEAYLAHIAVLSSYQGHGIAYAILDWITQYSKDILRKAFLSLYVDIHHQGALYLYQKNGFYIEKEESSRLTQSIFHIQHWYYMLKKTDLMTY</sequence>
<keyword evidence="2" id="KW-0808">Transferase</keyword>